<dbReference type="PROSITE" id="PS51667">
    <property type="entry name" value="WRC"/>
    <property type="match status" value="1"/>
</dbReference>
<keyword evidence="6" id="KW-0539">Nucleus</keyword>
<dbReference type="GO" id="GO:0003712">
    <property type="term" value="F:transcription coregulator activity"/>
    <property type="evidence" value="ECO:0000318"/>
    <property type="project" value="GO_Central"/>
</dbReference>
<dbReference type="GO" id="GO:0000118">
    <property type="term" value="C:histone deacetylase complex"/>
    <property type="evidence" value="ECO:0000318"/>
    <property type="project" value="GO_Central"/>
</dbReference>
<dbReference type="EMBL" id="KK198754">
    <property type="protein sequence ID" value="KCW85096.1"/>
    <property type="molecule type" value="Genomic_DNA"/>
</dbReference>
<evidence type="ECO:0000313" key="13">
    <source>
        <dbReference type="EMBL" id="KCW85096.1"/>
    </source>
</evidence>
<name>A0A059D3V4_EUCGR</name>
<dbReference type="Pfam" id="PF08879">
    <property type="entry name" value="WRC"/>
    <property type="match status" value="1"/>
</dbReference>
<evidence type="ECO:0000256" key="8">
    <source>
        <dbReference type="PROSITE-ProRule" id="PRU01002"/>
    </source>
</evidence>
<dbReference type="Gene3D" id="2.60.120.650">
    <property type="entry name" value="Cupin"/>
    <property type="match status" value="1"/>
</dbReference>
<dbReference type="Pfam" id="PF10497">
    <property type="entry name" value="zf-4CXXC_R1"/>
    <property type="match status" value="1"/>
</dbReference>
<dbReference type="InterPro" id="IPR014977">
    <property type="entry name" value="WRC_dom"/>
</dbReference>
<dbReference type="OrthoDB" id="1667110at2759"/>
<dbReference type="AlphaFoldDB" id="A0A059D3V4"/>
<comment type="similarity">
    <text evidence="2">Belongs to the JARID1 histone demethylase family.</text>
</comment>
<feature type="region of interest" description="Disordered" evidence="9">
    <location>
        <begin position="1"/>
        <end position="24"/>
    </location>
</feature>
<evidence type="ECO:0000256" key="5">
    <source>
        <dbReference type="ARBA" id="ARBA00023163"/>
    </source>
</evidence>
<evidence type="ECO:0000256" key="4">
    <source>
        <dbReference type="ARBA" id="ARBA00023015"/>
    </source>
</evidence>
<dbReference type="GO" id="GO:0000785">
    <property type="term" value="C:chromatin"/>
    <property type="evidence" value="ECO:0000318"/>
    <property type="project" value="GO_Central"/>
</dbReference>
<dbReference type="PANTHER" id="PTHR12549">
    <property type="entry name" value="JMJC DOMAIN-CONTAINING HISTONE DEMETHYLATION PROTEIN"/>
    <property type="match status" value="1"/>
</dbReference>
<feature type="domain" description="WRC" evidence="12">
    <location>
        <begin position="17"/>
        <end position="61"/>
    </location>
</feature>
<keyword evidence="3" id="KW-0479">Metal-binding</keyword>
<dbReference type="PANTHER" id="PTHR12549:SF17">
    <property type="entry name" value="E3 UBIQUITIN-PROTEIN LIGASE JMJ24"/>
    <property type="match status" value="1"/>
</dbReference>
<reference evidence="13" key="1">
    <citation type="submission" date="2013-07" db="EMBL/GenBank/DDBJ databases">
        <title>The genome of Eucalyptus grandis.</title>
        <authorList>
            <person name="Schmutz J."/>
            <person name="Hayes R."/>
            <person name="Myburg A."/>
            <person name="Tuskan G."/>
            <person name="Grattapaglia D."/>
            <person name="Rokhsar D.S."/>
        </authorList>
    </citation>
    <scope>NUCLEOTIDE SEQUENCE</scope>
    <source>
        <tissue evidence="13">Leaf extractions</tissue>
    </source>
</reference>
<evidence type="ECO:0000256" key="1">
    <source>
        <dbReference type="ARBA" id="ARBA00004123"/>
    </source>
</evidence>
<evidence type="ECO:0000259" key="12">
    <source>
        <dbReference type="PROSITE" id="PS51667"/>
    </source>
</evidence>
<evidence type="ECO:0000256" key="3">
    <source>
        <dbReference type="ARBA" id="ARBA00022723"/>
    </source>
</evidence>
<dbReference type="OMA" id="LKCDRRG"/>
<comment type="subcellular location">
    <subcellularLocation>
        <location evidence="1">Nucleus</location>
    </subcellularLocation>
</comment>
<dbReference type="FunCoup" id="A0A059D3V4">
    <property type="interactions" value="756"/>
</dbReference>
<evidence type="ECO:0000256" key="6">
    <source>
        <dbReference type="ARBA" id="ARBA00023242"/>
    </source>
</evidence>
<dbReference type="InterPro" id="IPR018866">
    <property type="entry name" value="Znf-4CXXC_R1"/>
</dbReference>
<evidence type="ECO:0008006" key="14">
    <source>
        <dbReference type="Google" id="ProtNLM"/>
    </source>
</evidence>
<dbReference type="PROSITE" id="PS51184">
    <property type="entry name" value="JMJC"/>
    <property type="match status" value="1"/>
</dbReference>
<keyword evidence="5" id="KW-0804">Transcription</keyword>
<accession>A0A059D3V4</accession>
<keyword evidence="4" id="KW-0805">Transcription regulation</keyword>
<feature type="compositionally biased region" description="Basic residues" evidence="9">
    <location>
        <begin position="105"/>
        <end position="116"/>
    </location>
</feature>
<protein>
    <recommendedName>
        <fullName evidence="14">JmjC domain-containing protein</fullName>
    </recommendedName>
</protein>
<dbReference type="PROSITE" id="PS50089">
    <property type="entry name" value="ZF_RING_2"/>
    <property type="match status" value="1"/>
</dbReference>
<evidence type="ECO:0000256" key="9">
    <source>
        <dbReference type="SAM" id="MobiDB-lite"/>
    </source>
</evidence>
<gene>
    <name evidence="13" type="ORF">EUGRSUZ_B01932</name>
</gene>
<feature type="compositionally biased region" description="Polar residues" evidence="9">
    <location>
        <begin position="117"/>
        <end position="130"/>
    </location>
</feature>
<dbReference type="GO" id="GO:0008270">
    <property type="term" value="F:zinc ion binding"/>
    <property type="evidence" value="ECO:0007669"/>
    <property type="project" value="UniProtKB-KW"/>
</dbReference>
<evidence type="ECO:0000256" key="7">
    <source>
        <dbReference type="PROSITE-ProRule" id="PRU00175"/>
    </source>
</evidence>
<evidence type="ECO:0000259" key="10">
    <source>
        <dbReference type="PROSITE" id="PS50089"/>
    </source>
</evidence>
<feature type="compositionally biased region" description="Polar residues" evidence="9">
    <location>
        <begin position="156"/>
        <end position="175"/>
    </location>
</feature>
<evidence type="ECO:0000256" key="2">
    <source>
        <dbReference type="ARBA" id="ARBA00006801"/>
    </source>
</evidence>
<dbReference type="KEGG" id="egr:104432297"/>
<dbReference type="GO" id="GO:0006357">
    <property type="term" value="P:regulation of transcription by RNA polymerase II"/>
    <property type="evidence" value="ECO:0000318"/>
    <property type="project" value="GO_Central"/>
</dbReference>
<comment type="caution">
    <text evidence="8">Lacks conserved residue(s) required for the propagation of feature annotation.</text>
</comment>
<feature type="domain" description="RING-type" evidence="10">
    <location>
        <begin position="193"/>
        <end position="240"/>
    </location>
</feature>
<feature type="compositionally biased region" description="Basic and acidic residues" evidence="9">
    <location>
        <begin position="134"/>
        <end position="151"/>
    </location>
</feature>
<dbReference type="InterPro" id="IPR045109">
    <property type="entry name" value="LSDs-like"/>
</dbReference>
<dbReference type="InterPro" id="IPR001841">
    <property type="entry name" value="Znf_RING"/>
</dbReference>
<dbReference type="Gramene" id="KCW85096">
    <property type="protein sequence ID" value="KCW85096"/>
    <property type="gene ID" value="EUGRSUZ_B01932"/>
</dbReference>
<dbReference type="SUPFAM" id="SSF51197">
    <property type="entry name" value="Clavaminate synthase-like"/>
    <property type="match status" value="1"/>
</dbReference>
<feature type="region of interest" description="Disordered" evidence="9">
    <location>
        <begin position="90"/>
        <end position="190"/>
    </location>
</feature>
<organism evidence="13">
    <name type="scientific">Eucalyptus grandis</name>
    <name type="common">Flooded gum</name>
    <dbReference type="NCBI Taxonomy" id="71139"/>
    <lineage>
        <taxon>Eukaryota</taxon>
        <taxon>Viridiplantae</taxon>
        <taxon>Streptophyta</taxon>
        <taxon>Embryophyta</taxon>
        <taxon>Tracheophyta</taxon>
        <taxon>Spermatophyta</taxon>
        <taxon>Magnoliopsida</taxon>
        <taxon>eudicotyledons</taxon>
        <taxon>Gunneridae</taxon>
        <taxon>Pentapetalae</taxon>
        <taxon>rosids</taxon>
        <taxon>malvids</taxon>
        <taxon>Myrtales</taxon>
        <taxon>Myrtaceae</taxon>
        <taxon>Myrtoideae</taxon>
        <taxon>Eucalypteae</taxon>
        <taxon>Eucalyptus</taxon>
    </lineage>
</organism>
<sequence length="952" mass="108280">MDHSRLASGNAEDNVGIPDDMRCKRSDGKQWRCNAMCMPDKTVCEKHYYQAKKRAANSALRASMKKAKRKSIAESDIYLESKNDDFDMPLINMKTADHPLPTSGKKSKNKVSKNRVQHSPETTPPQSSSRNFRRSVDNSQRELTEFEENWRPYKTPTGNSSRNRSQRSYDTSPMTEYSERSTDSSEDTGGHICHHCRRNSRDKVIWCLKCDRRGYCDSCISQWYSDISLEDLQKACPACRGACSCKVCLRGEHLIKMRIREIPVLDKLQYLYCLLSAVLPVIRQIHYEQCSEIELEKRLRGPDIDLPRVKLSADEQMCCNICRIPIVDYHRHCTNCPFDMCLHCCQDLREASRDRARETSANDQIGGSTQDKESVDYVKGPKVRLKFTDNFPDWRAGSDDSIPCPPKKYGGCGYPSLNLTRIFKMNWVAKLVKNVEELVSGCKVNNSANQQNDGSSQSNFGQEASIPIKEGKKGSLYCPTSHDIRAQGISEFRKHWFKGEPVLVKQVWDHSCISSWDPVLIRRGIQDMADEKMKYENKKVRAVDCLKSSEIDIDLDQFIKGYSEGHIHENGLPKMLKLKDWPSPGASEEFLLYQRTEFISKLPLLEYIHSKWGILNLAAKVPHYSLQNDVGPKIYISYGTKEELGKGDSVTNLHFNMRDLVYLLAHTCEMKCKSWDKTKLGKNRRSTGQSILKQMHGNLDSGVDGRHLPDQHAGRYNILEDHGAHLATNADGRIEDQEMGMPSLVEEKNANLELLNRDDEGGCGDNTSGVHWDIFQRQDVPKLINYMQKHWKELGMPGSLDDIATYPLFDDVIFLDMQHMRKLREEFGVEPWSFVQHLGQAVFVPAGCPFQLRNLQSNVQLGLDFVSPESLGEALRLAEEIRCLPNDHESKLQILEVGKISLYAASSAIKEVQKLVLDPKFGAELGFEDPNLTSEVSANLEKITKRKQVACS</sequence>
<proteinExistence type="inferred from homology"/>
<dbReference type="GO" id="GO:0032454">
    <property type="term" value="F:histone H3K9 demethylase activity"/>
    <property type="evidence" value="ECO:0000318"/>
    <property type="project" value="GO_Central"/>
</dbReference>
<dbReference type="InParanoid" id="A0A059D3V4"/>
<dbReference type="STRING" id="71139.A0A059D3V4"/>
<feature type="domain" description="JmjC" evidence="11">
    <location>
        <begin position="610"/>
        <end position="882"/>
    </location>
</feature>
<keyword evidence="7" id="KW-0862">Zinc</keyword>
<dbReference type="GO" id="GO:0031490">
    <property type="term" value="F:chromatin DNA binding"/>
    <property type="evidence" value="ECO:0000318"/>
    <property type="project" value="GO_Central"/>
</dbReference>
<dbReference type="InterPro" id="IPR003347">
    <property type="entry name" value="JmjC_dom"/>
</dbReference>
<keyword evidence="7" id="KW-0863">Zinc-finger</keyword>
<dbReference type="Pfam" id="PF02373">
    <property type="entry name" value="JmjC"/>
    <property type="match status" value="1"/>
</dbReference>
<dbReference type="SMART" id="SM00558">
    <property type="entry name" value="JmjC"/>
    <property type="match status" value="1"/>
</dbReference>
<evidence type="ECO:0000259" key="11">
    <source>
        <dbReference type="PROSITE" id="PS51184"/>
    </source>
</evidence>
<dbReference type="eggNOG" id="KOG1356">
    <property type="taxonomic scope" value="Eukaryota"/>
</dbReference>